<dbReference type="SMART" id="SM00184">
    <property type="entry name" value="RING"/>
    <property type="match status" value="1"/>
</dbReference>
<feature type="domain" description="RING-type" evidence="3">
    <location>
        <begin position="35"/>
        <end position="77"/>
    </location>
</feature>
<dbReference type="CDD" id="cd16461">
    <property type="entry name" value="RING-H2_EL5-like"/>
    <property type="match status" value="1"/>
</dbReference>
<dbReference type="InterPro" id="IPR013083">
    <property type="entry name" value="Znf_RING/FYVE/PHD"/>
</dbReference>
<organism evidence="4 5">
    <name type="scientific">Adiantum capillus-veneris</name>
    <name type="common">Maidenhair fern</name>
    <dbReference type="NCBI Taxonomy" id="13818"/>
    <lineage>
        <taxon>Eukaryota</taxon>
        <taxon>Viridiplantae</taxon>
        <taxon>Streptophyta</taxon>
        <taxon>Embryophyta</taxon>
        <taxon>Tracheophyta</taxon>
        <taxon>Polypodiopsida</taxon>
        <taxon>Polypodiidae</taxon>
        <taxon>Polypodiales</taxon>
        <taxon>Pteridineae</taxon>
        <taxon>Pteridaceae</taxon>
        <taxon>Vittarioideae</taxon>
        <taxon>Adiantum</taxon>
    </lineage>
</organism>
<accession>A0A9D4ZPB7</accession>
<sequence>MKPSWELGLSKSFRQRLPIVPFDEKFLSTSQDTQCTVCLGDYQEGEKIQKLPACNHSFHVQCIDEWLTKNVTCPICRTSVLSEDNSGNFVGEAHCEDGHTMGGASGEEPRRWEERVASEVSVGGRPAGEPATNIERS</sequence>
<comment type="caution">
    <text evidence="4">The sequence shown here is derived from an EMBL/GenBank/DDBJ whole genome shotgun (WGS) entry which is preliminary data.</text>
</comment>
<evidence type="ECO:0000313" key="5">
    <source>
        <dbReference type="Proteomes" id="UP000886520"/>
    </source>
</evidence>
<reference evidence="4" key="1">
    <citation type="submission" date="2021-01" db="EMBL/GenBank/DDBJ databases">
        <title>Adiantum capillus-veneris genome.</title>
        <authorList>
            <person name="Fang Y."/>
            <person name="Liao Q."/>
        </authorList>
    </citation>
    <scope>NUCLEOTIDE SEQUENCE</scope>
    <source>
        <strain evidence="4">H3</strain>
        <tissue evidence="4">Leaf</tissue>
    </source>
</reference>
<keyword evidence="1" id="KW-0479">Metal-binding</keyword>
<dbReference type="EMBL" id="JABFUD020000002">
    <property type="protein sequence ID" value="KAI5082913.1"/>
    <property type="molecule type" value="Genomic_DNA"/>
</dbReference>
<gene>
    <name evidence="4" type="ORF">GOP47_0002656</name>
</gene>
<dbReference type="Proteomes" id="UP000886520">
    <property type="component" value="Chromosome 3"/>
</dbReference>
<dbReference type="InterPro" id="IPR001841">
    <property type="entry name" value="Znf_RING"/>
</dbReference>
<keyword evidence="1" id="KW-0863">Zinc-finger</keyword>
<keyword evidence="1" id="KW-0862">Zinc</keyword>
<evidence type="ECO:0000259" key="3">
    <source>
        <dbReference type="PROSITE" id="PS50089"/>
    </source>
</evidence>
<evidence type="ECO:0000256" key="2">
    <source>
        <dbReference type="SAM" id="MobiDB-lite"/>
    </source>
</evidence>
<dbReference type="PROSITE" id="PS50089">
    <property type="entry name" value="ZF_RING_2"/>
    <property type="match status" value="1"/>
</dbReference>
<dbReference type="InterPro" id="IPR053070">
    <property type="entry name" value="RING-type_E3_ubiquitin-ligase"/>
</dbReference>
<dbReference type="OrthoDB" id="8062037at2759"/>
<proteinExistence type="predicted"/>
<evidence type="ECO:0000313" key="4">
    <source>
        <dbReference type="EMBL" id="KAI5082913.1"/>
    </source>
</evidence>
<name>A0A9D4ZPB7_ADICA</name>
<keyword evidence="5" id="KW-1185">Reference proteome</keyword>
<evidence type="ECO:0000256" key="1">
    <source>
        <dbReference type="PROSITE-ProRule" id="PRU00175"/>
    </source>
</evidence>
<dbReference type="GO" id="GO:0008270">
    <property type="term" value="F:zinc ion binding"/>
    <property type="evidence" value="ECO:0007669"/>
    <property type="project" value="UniProtKB-KW"/>
</dbReference>
<dbReference type="Gene3D" id="3.30.40.10">
    <property type="entry name" value="Zinc/RING finger domain, C3HC4 (zinc finger)"/>
    <property type="match status" value="1"/>
</dbReference>
<dbReference type="PANTHER" id="PTHR47035">
    <property type="entry name" value="OS11G0150450 PROTEIN"/>
    <property type="match status" value="1"/>
</dbReference>
<dbReference type="Pfam" id="PF13639">
    <property type="entry name" value="zf-RING_2"/>
    <property type="match status" value="1"/>
</dbReference>
<dbReference type="SUPFAM" id="SSF57850">
    <property type="entry name" value="RING/U-box"/>
    <property type="match status" value="1"/>
</dbReference>
<feature type="compositionally biased region" description="Basic and acidic residues" evidence="2">
    <location>
        <begin position="107"/>
        <end position="117"/>
    </location>
</feature>
<protein>
    <recommendedName>
        <fullName evidence="3">RING-type domain-containing protein</fullName>
    </recommendedName>
</protein>
<feature type="region of interest" description="Disordered" evidence="2">
    <location>
        <begin position="92"/>
        <end position="137"/>
    </location>
</feature>
<dbReference type="PANTHER" id="PTHR47035:SF3">
    <property type="entry name" value="OS11G0150450 PROTEIN"/>
    <property type="match status" value="1"/>
</dbReference>
<dbReference type="AlphaFoldDB" id="A0A9D4ZPB7"/>